<dbReference type="GO" id="GO:0060294">
    <property type="term" value="P:cilium movement involved in cell motility"/>
    <property type="evidence" value="ECO:0007669"/>
    <property type="project" value="TreeGrafter"/>
</dbReference>
<sequence length="310" mass="34635">MTQRLDEACEGLEQGDKNALVNAIVQVNTSIQESVLMLKGFETKQENLEASRAASVEKAESETGKGSQTADKKSRQGAKPGSVRGSMFDLTADQGAKSPIPEGEETGEEGLNGSPAHNDIDEPNAPEPVNTMDLGNTFNQLILKKDEEEEQVEFVEQSEIRLMLFPSQIRKIGSLIALLAYYRDLLQRLHDWAAEEHAEKLTSSYIYKSQLQYSFLPDSKAVEVKCLHLTFDYDFEYQGSADREVISPVCERVFVNLALAFKEHFGSIISGPMVCYTVFLSNGFTYHVGNCLVQLIECDSNNSIFYHYVY</sequence>
<accession>A0A7J7JYU4</accession>
<organism evidence="2 3">
    <name type="scientific">Bugula neritina</name>
    <name type="common">Brown bryozoan</name>
    <name type="synonym">Sertularia neritina</name>
    <dbReference type="NCBI Taxonomy" id="10212"/>
    <lineage>
        <taxon>Eukaryota</taxon>
        <taxon>Metazoa</taxon>
        <taxon>Spiralia</taxon>
        <taxon>Lophotrochozoa</taxon>
        <taxon>Bryozoa</taxon>
        <taxon>Gymnolaemata</taxon>
        <taxon>Cheilostomatida</taxon>
        <taxon>Flustrina</taxon>
        <taxon>Buguloidea</taxon>
        <taxon>Bugulidae</taxon>
        <taxon>Bugula</taxon>
    </lineage>
</organism>
<reference evidence="2" key="1">
    <citation type="submission" date="2020-06" db="EMBL/GenBank/DDBJ databases">
        <title>Draft genome of Bugula neritina, a colonial animal packing powerful symbionts and potential medicines.</title>
        <authorList>
            <person name="Rayko M."/>
        </authorList>
    </citation>
    <scope>NUCLEOTIDE SEQUENCE [LARGE SCALE GENOMIC DNA]</scope>
    <source>
        <strain evidence="2">Kwan_BN1</strain>
    </source>
</reference>
<keyword evidence="3" id="KW-1185">Reference proteome</keyword>
<name>A0A7J7JYU4_BUGNE</name>
<feature type="compositionally biased region" description="Basic and acidic residues" evidence="1">
    <location>
        <begin position="52"/>
        <end position="63"/>
    </location>
</feature>
<dbReference type="GO" id="GO:0051959">
    <property type="term" value="F:dynein light intermediate chain binding"/>
    <property type="evidence" value="ECO:0007669"/>
    <property type="project" value="InterPro"/>
</dbReference>
<dbReference type="PANTHER" id="PTHR10676">
    <property type="entry name" value="DYNEIN HEAVY CHAIN FAMILY PROTEIN"/>
    <property type="match status" value="1"/>
</dbReference>
<evidence type="ECO:0000256" key="1">
    <source>
        <dbReference type="SAM" id="MobiDB-lite"/>
    </source>
</evidence>
<dbReference type="GO" id="GO:0030286">
    <property type="term" value="C:dynein complex"/>
    <property type="evidence" value="ECO:0007669"/>
    <property type="project" value="InterPro"/>
</dbReference>
<dbReference type="OrthoDB" id="10251809at2759"/>
<dbReference type="GO" id="GO:0008569">
    <property type="term" value="F:minus-end-directed microtubule motor activity"/>
    <property type="evidence" value="ECO:0007669"/>
    <property type="project" value="TreeGrafter"/>
</dbReference>
<evidence type="ECO:0000313" key="2">
    <source>
        <dbReference type="EMBL" id="KAF6031552.1"/>
    </source>
</evidence>
<feature type="region of interest" description="Disordered" evidence="1">
    <location>
        <begin position="52"/>
        <end position="133"/>
    </location>
</feature>
<dbReference type="GO" id="GO:0045505">
    <property type="term" value="F:dynein intermediate chain binding"/>
    <property type="evidence" value="ECO:0007669"/>
    <property type="project" value="InterPro"/>
</dbReference>
<protein>
    <submittedName>
        <fullName evidence="2">Uncharacterized protein</fullName>
    </submittedName>
</protein>
<dbReference type="GO" id="GO:0097729">
    <property type="term" value="C:9+2 motile cilium"/>
    <property type="evidence" value="ECO:0007669"/>
    <property type="project" value="TreeGrafter"/>
</dbReference>
<comment type="caution">
    <text evidence="2">The sequence shown here is derived from an EMBL/GenBank/DDBJ whole genome shotgun (WGS) entry which is preliminary data.</text>
</comment>
<proteinExistence type="predicted"/>
<evidence type="ECO:0000313" key="3">
    <source>
        <dbReference type="Proteomes" id="UP000593567"/>
    </source>
</evidence>
<dbReference type="Gene3D" id="1.20.58.1120">
    <property type="match status" value="1"/>
</dbReference>
<gene>
    <name evidence="2" type="ORF">EB796_010184</name>
</gene>
<dbReference type="AlphaFoldDB" id="A0A7J7JYU4"/>
<dbReference type="Proteomes" id="UP000593567">
    <property type="component" value="Unassembled WGS sequence"/>
</dbReference>
<dbReference type="InterPro" id="IPR026983">
    <property type="entry name" value="DHC"/>
</dbReference>
<dbReference type="EMBL" id="VXIV02001593">
    <property type="protein sequence ID" value="KAF6031552.1"/>
    <property type="molecule type" value="Genomic_DNA"/>
</dbReference>